<evidence type="ECO:0000313" key="3">
    <source>
        <dbReference type="EMBL" id="GJJ14873.1"/>
    </source>
</evidence>
<feature type="region of interest" description="Disordered" evidence="2">
    <location>
        <begin position="382"/>
        <end position="415"/>
    </location>
</feature>
<name>A0AAV5AP96_9AGAM</name>
<gene>
    <name evidence="3" type="ORF">Clacol_009142</name>
</gene>
<comment type="caution">
    <text evidence="3">The sequence shown here is derived from an EMBL/GenBank/DDBJ whole genome shotgun (WGS) entry which is preliminary data.</text>
</comment>
<keyword evidence="4" id="KW-1185">Reference proteome</keyword>
<dbReference type="SUPFAM" id="SSF90257">
    <property type="entry name" value="Myosin rod fragments"/>
    <property type="match status" value="1"/>
</dbReference>
<dbReference type="Proteomes" id="UP001050691">
    <property type="component" value="Unassembled WGS sequence"/>
</dbReference>
<evidence type="ECO:0000313" key="4">
    <source>
        <dbReference type="Proteomes" id="UP001050691"/>
    </source>
</evidence>
<dbReference type="Gene3D" id="1.10.287.1490">
    <property type="match status" value="1"/>
</dbReference>
<proteinExistence type="predicted"/>
<dbReference type="AlphaFoldDB" id="A0AAV5AP96"/>
<reference evidence="3" key="1">
    <citation type="submission" date="2021-10" db="EMBL/GenBank/DDBJ databases">
        <title>De novo Genome Assembly of Clathrus columnatus (Basidiomycota, Fungi) Using Illumina and Nanopore Sequence Data.</title>
        <authorList>
            <person name="Ogiso-Tanaka E."/>
            <person name="Itagaki H."/>
            <person name="Hosoya T."/>
            <person name="Hosaka K."/>
        </authorList>
    </citation>
    <scope>NUCLEOTIDE SEQUENCE</scope>
    <source>
        <strain evidence="3">MO-923</strain>
    </source>
</reference>
<evidence type="ECO:0000256" key="2">
    <source>
        <dbReference type="SAM" id="MobiDB-lite"/>
    </source>
</evidence>
<sequence>MASAYFTYTDIVIFALLNSRQHSAAPQHLDTLQAEIQLLKERNVIHLGRQKSNRVVTSIICLMENNILMHPDKKYIDLTVKGKRNLTLATIQLGSFYELKSRSKQKKFLKMLADPTLSGSLRKTKAKENLNIPEVMAIFEKAIQNLVLKFGELSNEVHITFEKLTSNQFHQGQMAIEALEPPSTIEEEMVPDPPLPVGSDTGSSKESLNPQGTMDESSLDAAQDVEMSDTNEVDNSLPVITGPEEVPLTIEQTRTEIKRLQEEIDKIEAQFSEAIQKLGRLEGENTTLREQNSTLTQENTTLTGKILTLTEQIVTLTGLNNTSTARVATLTEQNAALQTTNADLSGQNSRLSLKIESMKSQAMRFHNYVASSLANFNFCSSDESDLPKSSSVRDSGVGLYPDPIDTPISPPPSSP</sequence>
<protein>
    <submittedName>
        <fullName evidence="3">Uncharacterized protein</fullName>
    </submittedName>
</protein>
<feature type="coiled-coil region" evidence="1">
    <location>
        <begin position="250"/>
        <end position="298"/>
    </location>
</feature>
<organism evidence="3 4">
    <name type="scientific">Clathrus columnatus</name>
    <dbReference type="NCBI Taxonomy" id="1419009"/>
    <lineage>
        <taxon>Eukaryota</taxon>
        <taxon>Fungi</taxon>
        <taxon>Dikarya</taxon>
        <taxon>Basidiomycota</taxon>
        <taxon>Agaricomycotina</taxon>
        <taxon>Agaricomycetes</taxon>
        <taxon>Phallomycetidae</taxon>
        <taxon>Phallales</taxon>
        <taxon>Clathraceae</taxon>
        <taxon>Clathrus</taxon>
    </lineage>
</organism>
<dbReference type="EMBL" id="BPWL01000010">
    <property type="protein sequence ID" value="GJJ14873.1"/>
    <property type="molecule type" value="Genomic_DNA"/>
</dbReference>
<feature type="compositionally biased region" description="Polar residues" evidence="2">
    <location>
        <begin position="200"/>
        <end position="216"/>
    </location>
</feature>
<keyword evidence="1" id="KW-0175">Coiled coil</keyword>
<evidence type="ECO:0000256" key="1">
    <source>
        <dbReference type="SAM" id="Coils"/>
    </source>
</evidence>
<feature type="region of interest" description="Disordered" evidence="2">
    <location>
        <begin position="186"/>
        <end position="240"/>
    </location>
</feature>
<accession>A0AAV5AP96</accession>